<feature type="compositionally biased region" description="Low complexity" evidence="1">
    <location>
        <begin position="22"/>
        <end position="53"/>
    </location>
</feature>
<evidence type="ECO:0000313" key="5">
    <source>
        <dbReference type="Proteomes" id="UP001152797"/>
    </source>
</evidence>
<dbReference type="InterPro" id="IPR036875">
    <property type="entry name" value="Znf_CCHC_sf"/>
</dbReference>
<feature type="compositionally biased region" description="Basic and acidic residues" evidence="1">
    <location>
        <begin position="179"/>
        <end position="188"/>
    </location>
</feature>
<gene>
    <name evidence="2" type="ORF">C1SCF055_LOCUS30441</name>
</gene>
<dbReference type="Proteomes" id="UP001152797">
    <property type="component" value="Unassembled WGS sequence"/>
</dbReference>
<reference evidence="3" key="2">
    <citation type="submission" date="2024-04" db="EMBL/GenBank/DDBJ databases">
        <authorList>
            <person name="Chen Y."/>
            <person name="Shah S."/>
            <person name="Dougan E. K."/>
            <person name="Thang M."/>
            <person name="Chan C."/>
        </authorList>
    </citation>
    <scope>NUCLEOTIDE SEQUENCE [LARGE SCALE GENOMIC DNA]</scope>
</reference>
<organism evidence="2">
    <name type="scientific">Cladocopium goreaui</name>
    <dbReference type="NCBI Taxonomy" id="2562237"/>
    <lineage>
        <taxon>Eukaryota</taxon>
        <taxon>Sar</taxon>
        <taxon>Alveolata</taxon>
        <taxon>Dinophyceae</taxon>
        <taxon>Suessiales</taxon>
        <taxon>Symbiodiniaceae</taxon>
        <taxon>Cladocopium</taxon>
    </lineage>
</organism>
<evidence type="ECO:0000313" key="2">
    <source>
        <dbReference type="EMBL" id="CAI4004667.1"/>
    </source>
</evidence>
<dbReference type="EMBL" id="CAMXCT010003469">
    <property type="protein sequence ID" value="CAI4004667.1"/>
    <property type="molecule type" value="Genomic_DNA"/>
</dbReference>
<dbReference type="EMBL" id="CAMXCT030003469">
    <property type="protein sequence ID" value="CAL4791979.1"/>
    <property type="molecule type" value="Genomic_DNA"/>
</dbReference>
<proteinExistence type="predicted"/>
<feature type="region of interest" description="Disordered" evidence="1">
    <location>
        <begin position="179"/>
        <end position="232"/>
    </location>
</feature>
<keyword evidence="5" id="KW-1185">Reference proteome</keyword>
<accession>A0A9P1D8V9</accession>
<feature type="region of interest" description="Disordered" evidence="1">
    <location>
        <begin position="131"/>
        <end position="153"/>
    </location>
</feature>
<dbReference type="GO" id="GO:0008270">
    <property type="term" value="F:zinc ion binding"/>
    <property type="evidence" value="ECO:0007669"/>
    <property type="project" value="InterPro"/>
</dbReference>
<evidence type="ECO:0000313" key="4">
    <source>
        <dbReference type="EMBL" id="CAL4791979.1"/>
    </source>
</evidence>
<name>A0A9P1D8V9_9DINO</name>
<reference evidence="2" key="1">
    <citation type="submission" date="2022-10" db="EMBL/GenBank/DDBJ databases">
        <authorList>
            <person name="Chen Y."/>
            <person name="Dougan E. K."/>
            <person name="Chan C."/>
            <person name="Rhodes N."/>
            <person name="Thang M."/>
        </authorList>
    </citation>
    <scope>NUCLEOTIDE SEQUENCE</scope>
</reference>
<dbReference type="SUPFAM" id="SSF57756">
    <property type="entry name" value="Retrovirus zinc finger-like domains"/>
    <property type="match status" value="1"/>
</dbReference>
<evidence type="ECO:0000313" key="3">
    <source>
        <dbReference type="EMBL" id="CAL1158042.1"/>
    </source>
</evidence>
<protein>
    <submittedName>
        <fullName evidence="4">Retrovirus-related Pol polyprotein from transposon TNT 1-94</fullName>
    </submittedName>
</protein>
<sequence length="291" mass="30419">MSSLNFDSDVPLHYGSSDGDESFGASASEDAAADGGATSAPAEPAGEPAANGPQGLGLVVHVALVLQGPRDEASLVVDRSGGRRAWHTTVDEEVTEYDQTETFEYEAWEADAKTVVEPEAEYDDVVYDEEDDNYETTGQEPAAEEGADAGAHDTTADSLSAVVEALTVTSKRLAELTKSRGYYQDKGKGKPGGGKPSKGKGKGKSKDTKGKSKGKGKGKPSPTPSKGNLAHQKKALDESLCLGCLSPGHWLRDCPHANTYTAQLTSAGSVLDAEGNIVDHSSWMVTCTPSV</sequence>
<comment type="caution">
    <text evidence="2">The sequence shown here is derived from an EMBL/GenBank/DDBJ whole genome shotgun (WGS) entry which is preliminary data.</text>
</comment>
<evidence type="ECO:0000256" key="1">
    <source>
        <dbReference type="SAM" id="MobiDB-lite"/>
    </source>
</evidence>
<dbReference type="AlphaFoldDB" id="A0A9P1D8V9"/>
<dbReference type="EMBL" id="CAMXCT020003469">
    <property type="protein sequence ID" value="CAL1158042.1"/>
    <property type="molecule type" value="Genomic_DNA"/>
</dbReference>
<feature type="region of interest" description="Disordered" evidence="1">
    <location>
        <begin position="1"/>
        <end position="53"/>
    </location>
</feature>
<dbReference type="GO" id="GO:0003676">
    <property type="term" value="F:nucleic acid binding"/>
    <property type="evidence" value="ECO:0007669"/>
    <property type="project" value="InterPro"/>
</dbReference>